<dbReference type="GO" id="GO:0006629">
    <property type="term" value="P:lipid metabolic process"/>
    <property type="evidence" value="ECO:0007669"/>
    <property type="project" value="UniProtKB-KW"/>
</dbReference>
<sequence>MTIKHIVISGGGPTGLLSYGALKKLNEQGIWKKDTLETVYGSSIGGIIGVLMMLAHNWKALDDYLIKRPWTKVIEKVSNDILDFIENKGIDGIELLKILLEPLLMARELTIETTLKQLFDTIKIKFVLTATNVNGNSNQLEYDLLSHETYPDMKIYEALAITAALPMSFRPVYYQGKCYVDGGIMHNYPLQLCLKEENAEETEVLGLKNYWNIEYPILTHETSLLDYLRLFIRRAHNTIESTSDQPKVTNEIICDASGLSDINVWIEVFNNSEMREKLIERGCNNAIAWLEEREITVE</sequence>
<reference evidence="3" key="1">
    <citation type="journal article" date="2020" name="Nature">
        <title>Giant virus diversity and host interactions through global metagenomics.</title>
        <authorList>
            <person name="Schulz F."/>
            <person name="Roux S."/>
            <person name="Paez-Espino D."/>
            <person name="Jungbluth S."/>
            <person name="Walsh D.A."/>
            <person name="Denef V.J."/>
            <person name="McMahon K.D."/>
            <person name="Konstantinidis K.T."/>
            <person name="Eloe-Fadrosh E.A."/>
            <person name="Kyrpides N.C."/>
            <person name="Woyke T."/>
        </authorList>
    </citation>
    <scope>NUCLEOTIDE SEQUENCE</scope>
    <source>
        <strain evidence="3">GVMAG-M-3300021425-30</strain>
    </source>
</reference>
<name>A0A6C0CSG3_9ZZZZ</name>
<dbReference type="PROSITE" id="PS51635">
    <property type="entry name" value="PNPLA"/>
    <property type="match status" value="1"/>
</dbReference>
<dbReference type="AlphaFoldDB" id="A0A6C0CSG3"/>
<dbReference type="SUPFAM" id="SSF52151">
    <property type="entry name" value="FabD/lysophospholipase-like"/>
    <property type="match status" value="1"/>
</dbReference>
<dbReference type="PANTHER" id="PTHR46394:SF1">
    <property type="entry name" value="PNPLA DOMAIN-CONTAINING PROTEIN"/>
    <property type="match status" value="1"/>
</dbReference>
<dbReference type="InterPro" id="IPR016035">
    <property type="entry name" value="Acyl_Trfase/lysoPLipase"/>
</dbReference>
<keyword evidence="1" id="KW-0443">Lipid metabolism</keyword>
<accession>A0A6C0CSG3</accession>
<dbReference type="InterPro" id="IPR002641">
    <property type="entry name" value="PNPLA_dom"/>
</dbReference>
<dbReference type="InterPro" id="IPR052580">
    <property type="entry name" value="Lipid_Hydrolase"/>
</dbReference>
<protein>
    <recommendedName>
        <fullName evidence="2">PNPLA domain-containing protein</fullName>
    </recommendedName>
</protein>
<dbReference type="Pfam" id="PF01734">
    <property type="entry name" value="Patatin"/>
    <property type="match status" value="1"/>
</dbReference>
<dbReference type="PANTHER" id="PTHR46394">
    <property type="entry name" value="ANNEXIN"/>
    <property type="match status" value="1"/>
</dbReference>
<organism evidence="3">
    <name type="scientific">viral metagenome</name>
    <dbReference type="NCBI Taxonomy" id="1070528"/>
    <lineage>
        <taxon>unclassified sequences</taxon>
        <taxon>metagenomes</taxon>
        <taxon>organismal metagenomes</taxon>
    </lineage>
</organism>
<feature type="domain" description="PNPLA" evidence="2">
    <location>
        <begin position="6"/>
        <end position="194"/>
    </location>
</feature>
<evidence type="ECO:0000256" key="1">
    <source>
        <dbReference type="ARBA" id="ARBA00023098"/>
    </source>
</evidence>
<dbReference type="Gene3D" id="3.40.1090.10">
    <property type="entry name" value="Cytosolic phospholipase A2 catalytic domain"/>
    <property type="match status" value="2"/>
</dbReference>
<dbReference type="EMBL" id="MN739472">
    <property type="protein sequence ID" value="QHT06634.1"/>
    <property type="molecule type" value="Genomic_DNA"/>
</dbReference>
<evidence type="ECO:0000259" key="2">
    <source>
        <dbReference type="PROSITE" id="PS51635"/>
    </source>
</evidence>
<evidence type="ECO:0000313" key="3">
    <source>
        <dbReference type="EMBL" id="QHT06634.1"/>
    </source>
</evidence>
<proteinExistence type="predicted"/>